<feature type="region of interest" description="Disordered" evidence="1">
    <location>
        <begin position="1"/>
        <end position="122"/>
    </location>
</feature>
<feature type="compositionally biased region" description="Polar residues" evidence="1">
    <location>
        <begin position="81"/>
        <end position="92"/>
    </location>
</feature>
<feature type="compositionally biased region" description="Polar residues" evidence="1">
    <location>
        <begin position="28"/>
        <end position="38"/>
    </location>
</feature>
<evidence type="ECO:0000256" key="1">
    <source>
        <dbReference type="SAM" id="MobiDB-lite"/>
    </source>
</evidence>
<organism evidence="2 3">
    <name type="scientific">Extremus antarcticus</name>
    <dbReference type="NCBI Taxonomy" id="702011"/>
    <lineage>
        <taxon>Eukaryota</taxon>
        <taxon>Fungi</taxon>
        <taxon>Dikarya</taxon>
        <taxon>Ascomycota</taxon>
        <taxon>Pezizomycotina</taxon>
        <taxon>Dothideomycetes</taxon>
        <taxon>Dothideomycetidae</taxon>
        <taxon>Mycosphaerellales</taxon>
        <taxon>Extremaceae</taxon>
        <taxon>Extremus</taxon>
    </lineage>
</organism>
<evidence type="ECO:0000313" key="2">
    <source>
        <dbReference type="EMBL" id="KAK3054144.1"/>
    </source>
</evidence>
<protein>
    <submittedName>
        <fullName evidence="2">Uncharacterized protein</fullName>
    </submittedName>
</protein>
<evidence type="ECO:0000313" key="3">
    <source>
        <dbReference type="Proteomes" id="UP001271007"/>
    </source>
</evidence>
<gene>
    <name evidence="2" type="ORF">LTR09_004922</name>
</gene>
<dbReference type="AlphaFoldDB" id="A0AAJ0GA77"/>
<dbReference type="EMBL" id="JAWDJX010000013">
    <property type="protein sequence ID" value="KAK3054144.1"/>
    <property type="molecule type" value="Genomic_DNA"/>
</dbReference>
<dbReference type="Proteomes" id="UP001271007">
    <property type="component" value="Unassembled WGS sequence"/>
</dbReference>
<keyword evidence="3" id="KW-1185">Reference proteome</keyword>
<reference evidence="2" key="1">
    <citation type="submission" date="2023-04" db="EMBL/GenBank/DDBJ databases">
        <title>Black Yeasts Isolated from many extreme environments.</title>
        <authorList>
            <person name="Coleine C."/>
            <person name="Stajich J.E."/>
            <person name="Selbmann L."/>
        </authorList>
    </citation>
    <scope>NUCLEOTIDE SEQUENCE</scope>
    <source>
        <strain evidence="2">CCFEE 5312</strain>
    </source>
</reference>
<feature type="compositionally biased region" description="Polar residues" evidence="1">
    <location>
        <begin position="54"/>
        <end position="63"/>
    </location>
</feature>
<name>A0AAJ0GA77_9PEZI</name>
<proteinExistence type="predicted"/>
<sequence length="380" mass="42560">MSSSPRCRDLSAPPDELRTPRWDRTPSEHTPGSRTSQPEYGGPFESLDERGTARWNTTPSECTPGSGLSASPPSPPITTSNKSGPARTSNSTSKRKLPVEIATPPPKAPKVNHHATGGPTKAASRHIFPFFELPTELQDQIYDTCARDATKIRILTKPTKGDPKGGVTCCHPLTRVCQTTRDEIHLRLDIAAPVVIAHVTDFDLTAVKAYVKQLEKTGRISGFYTLTGTRKIVLNLRISASWCKHPDFTALWHNCDWLIDNTRHTHKLNIKYRTTHAESLEAAKWPMAQITSGDAARQIIWNQIAASFHKYVWVVNAGQIVASIAGAVKNLEELMREEGRNVGRSNWYRQLEQSMLYQREAMMQERKKTEAQMLWWAATE</sequence>
<feature type="compositionally biased region" description="Basic and acidic residues" evidence="1">
    <location>
        <begin position="15"/>
        <end position="27"/>
    </location>
</feature>
<accession>A0AAJ0GA77</accession>
<comment type="caution">
    <text evidence="2">The sequence shown here is derived from an EMBL/GenBank/DDBJ whole genome shotgun (WGS) entry which is preliminary data.</text>
</comment>